<dbReference type="SMART" id="SM00382">
    <property type="entry name" value="AAA"/>
    <property type="match status" value="1"/>
</dbReference>
<keyword evidence="6" id="KW-1185">Reference proteome</keyword>
<dbReference type="Pfam" id="PF00158">
    <property type="entry name" value="Sigma54_activat"/>
    <property type="match status" value="1"/>
</dbReference>
<dbReference type="PANTHER" id="PTHR32071:SF117">
    <property type="entry name" value="PTS-DEPENDENT DIHYDROXYACETONE KINASE OPERON REGULATORY PROTEIN-RELATED"/>
    <property type="match status" value="1"/>
</dbReference>
<dbReference type="PANTHER" id="PTHR32071">
    <property type="entry name" value="TRANSCRIPTIONAL REGULATORY PROTEIN"/>
    <property type="match status" value="1"/>
</dbReference>
<dbReference type="RefSeq" id="WP_252852348.1">
    <property type="nucleotide sequence ID" value="NZ_JAMXLR010000036.1"/>
</dbReference>
<feature type="domain" description="Sigma-54 factor interaction" evidence="4">
    <location>
        <begin position="188"/>
        <end position="443"/>
    </location>
</feature>
<dbReference type="Gene3D" id="1.10.8.60">
    <property type="match status" value="1"/>
</dbReference>
<reference evidence="5" key="1">
    <citation type="submission" date="2022-06" db="EMBL/GenBank/DDBJ databases">
        <title>Aeoliella straminimaris, a novel planctomycete from sediments.</title>
        <authorList>
            <person name="Vitorino I.R."/>
            <person name="Lage O.M."/>
        </authorList>
    </citation>
    <scope>NUCLEOTIDE SEQUENCE</scope>
    <source>
        <strain evidence="5">ICT_H6.2</strain>
    </source>
</reference>
<dbReference type="PROSITE" id="PS50045">
    <property type="entry name" value="SIGMA54_INTERACT_4"/>
    <property type="match status" value="1"/>
</dbReference>
<proteinExistence type="predicted"/>
<comment type="caution">
    <text evidence="5">The sequence shown here is derived from an EMBL/GenBank/DDBJ whole genome shotgun (WGS) entry which is preliminary data.</text>
</comment>
<dbReference type="Gene3D" id="3.40.50.300">
    <property type="entry name" value="P-loop containing nucleotide triphosphate hydrolases"/>
    <property type="match status" value="1"/>
</dbReference>
<dbReference type="GO" id="GO:0006355">
    <property type="term" value="P:regulation of DNA-templated transcription"/>
    <property type="evidence" value="ECO:0007669"/>
    <property type="project" value="InterPro"/>
</dbReference>
<dbReference type="InterPro" id="IPR027417">
    <property type="entry name" value="P-loop_NTPase"/>
</dbReference>
<dbReference type="GO" id="GO:0003677">
    <property type="term" value="F:DNA binding"/>
    <property type="evidence" value="ECO:0007669"/>
    <property type="project" value="UniProtKB-KW"/>
</dbReference>
<evidence type="ECO:0000313" key="5">
    <source>
        <dbReference type="EMBL" id="MCO6044244.1"/>
    </source>
</evidence>
<keyword evidence="2" id="KW-0067">ATP-binding</keyword>
<evidence type="ECO:0000259" key="4">
    <source>
        <dbReference type="PROSITE" id="PS50045"/>
    </source>
</evidence>
<dbReference type="CDD" id="cd00009">
    <property type="entry name" value="AAA"/>
    <property type="match status" value="1"/>
</dbReference>
<protein>
    <submittedName>
        <fullName evidence="5">Sigma 54-interacting transcriptional regulator</fullName>
    </submittedName>
</protein>
<gene>
    <name evidence="5" type="ORF">NG895_10030</name>
</gene>
<accession>A0A9X2F9A6</accession>
<dbReference type="SUPFAM" id="SSF52540">
    <property type="entry name" value="P-loop containing nucleoside triphosphate hydrolases"/>
    <property type="match status" value="1"/>
</dbReference>
<evidence type="ECO:0000256" key="2">
    <source>
        <dbReference type="ARBA" id="ARBA00022840"/>
    </source>
</evidence>
<evidence type="ECO:0000256" key="1">
    <source>
        <dbReference type="ARBA" id="ARBA00022741"/>
    </source>
</evidence>
<keyword evidence="3" id="KW-0238">DNA-binding</keyword>
<organism evidence="5 6">
    <name type="scientific">Aeoliella straminimaris</name>
    <dbReference type="NCBI Taxonomy" id="2954799"/>
    <lineage>
        <taxon>Bacteria</taxon>
        <taxon>Pseudomonadati</taxon>
        <taxon>Planctomycetota</taxon>
        <taxon>Planctomycetia</taxon>
        <taxon>Pirellulales</taxon>
        <taxon>Lacipirellulaceae</taxon>
        <taxon>Aeoliella</taxon>
    </lineage>
</organism>
<name>A0A9X2F9A6_9BACT</name>
<dbReference type="InterPro" id="IPR003593">
    <property type="entry name" value="AAA+_ATPase"/>
</dbReference>
<sequence length="521" mass="59721">MALLASSDWRVAVAIAEIGYANPFLPERIELEQEALGKSFTHSQPFLQYRPDCSVSDMFPNAPALRQRSEQLLEKMRGKLIAHEPATERELEVYENLAIYQLYARYMSTTLDLPAVRFRNRPEDDILNCYDAFAGDYHWFLELPEKRLPSNLDRDVIFAGLFQVERAFFHIFRHIVGASMPAARLRAAIWQSIFTHDMRRYLSALHRFMGDIPTLITGPSGTGKELVAQSIAYSRFFEFDSKNRRFVTNYADCFVGLNLTAISPTLIESELFGHAKGAFTDAKTERRGYLDESECPRWGTVFLDEIGDLDAQLQVKLLRVLQSREFQRVGDSTPRKFVGKIIAATNRDLAAEMEAGRFREDFYYRLCADRIETPSLRVQLQESPEDIANFVRFIATRQLPELPEEASRLTDEVVIWVSKNLGKDYAWPGNIRELEQCVRSIMIRGNYVPSGRKTPTEQAPVARFLKSVEDGDFSRDELLSAYFSLVYSRSGSYRAAGRRLGVDWRTVKEIVDSDLAREFAE</sequence>
<evidence type="ECO:0000256" key="3">
    <source>
        <dbReference type="ARBA" id="ARBA00023125"/>
    </source>
</evidence>
<evidence type="ECO:0000313" key="6">
    <source>
        <dbReference type="Proteomes" id="UP001155241"/>
    </source>
</evidence>
<dbReference type="InterPro" id="IPR002078">
    <property type="entry name" value="Sigma_54_int"/>
</dbReference>
<keyword evidence="1" id="KW-0547">Nucleotide-binding</keyword>
<dbReference type="Proteomes" id="UP001155241">
    <property type="component" value="Unassembled WGS sequence"/>
</dbReference>
<dbReference type="GO" id="GO:0005524">
    <property type="term" value="F:ATP binding"/>
    <property type="evidence" value="ECO:0007669"/>
    <property type="project" value="UniProtKB-KW"/>
</dbReference>
<dbReference type="EMBL" id="JAMXLR010000036">
    <property type="protein sequence ID" value="MCO6044244.1"/>
    <property type="molecule type" value="Genomic_DNA"/>
</dbReference>
<dbReference type="AlphaFoldDB" id="A0A9X2F9A6"/>